<feature type="region of interest" description="Disordered" evidence="1">
    <location>
        <begin position="575"/>
        <end position="604"/>
    </location>
</feature>
<organism evidence="2 3">
    <name type="scientific">Dryococelus australis</name>
    <dbReference type="NCBI Taxonomy" id="614101"/>
    <lineage>
        <taxon>Eukaryota</taxon>
        <taxon>Metazoa</taxon>
        <taxon>Ecdysozoa</taxon>
        <taxon>Arthropoda</taxon>
        <taxon>Hexapoda</taxon>
        <taxon>Insecta</taxon>
        <taxon>Pterygota</taxon>
        <taxon>Neoptera</taxon>
        <taxon>Polyneoptera</taxon>
        <taxon>Phasmatodea</taxon>
        <taxon>Verophasmatodea</taxon>
        <taxon>Anareolatae</taxon>
        <taxon>Phasmatidae</taxon>
        <taxon>Eurycanthinae</taxon>
        <taxon>Dryococelus</taxon>
    </lineage>
</organism>
<evidence type="ECO:0000313" key="2">
    <source>
        <dbReference type="EMBL" id="KAJ8865921.1"/>
    </source>
</evidence>
<feature type="region of interest" description="Disordered" evidence="1">
    <location>
        <begin position="498"/>
        <end position="541"/>
    </location>
</feature>
<accession>A0ABQ9G4F6</accession>
<comment type="caution">
    <text evidence="2">The sequence shown here is derived from an EMBL/GenBank/DDBJ whole genome shotgun (WGS) entry which is preliminary data.</text>
</comment>
<protein>
    <submittedName>
        <fullName evidence="2">Uncharacterized protein</fullName>
    </submittedName>
</protein>
<evidence type="ECO:0000313" key="3">
    <source>
        <dbReference type="Proteomes" id="UP001159363"/>
    </source>
</evidence>
<reference evidence="2 3" key="1">
    <citation type="submission" date="2023-02" db="EMBL/GenBank/DDBJ databases">
        <title>LHISI_Scaffold_Assembly.</title>
        <authorList>
            <person name="Stuart O.P."/>
            <person name="Cleave R."/>
            <person name="Magrath M.J.L."/>
            <person name="Mikheyev A.S."/>
        </authorList>
    </citation>
    <scope>NUCLEOTIDE SEQUENCE [LARGE SCALE GENOMIC DNA]</scope>
    <source>
        <strain evidence="2">Daus_M_001</strain>
        <tissue evidence="2">Leg muscle</tissue>
    </source>
</reference>
<evidence type="ECO:0000256" key="1">
    <source>
        <dbReference type="SAM" id="MobiDB-lite"/>
    </source>
</evidence>
<keyword evidence="3" id="KW-1185">Reference proteome</keyword>
<proteinExistence type="predicted"/>
<dbReference type="EMBL" id="JARBHB010000017">
    <property type="protein sequence ID" value="KAJ8865921.1"/>
    <property type="molecule type" value="Genomic_DNA"/>
</dbReference>
<gene>
    <name evidence="2" type="ORF">PR048_033444</name>
</gene>
<sequence>MKGRGKREIPGGRPAEQRHRPALFPLAKIRRTGQGLTETDLPGSIGARTAPVDCCWLQGKKRPLIGPGARSLFRGGRRSGEYNGVEVAQWLGRSPPTTAIRVRHPAGFTPGLAHVGFVLDDAACRRAFSGHSRFPRPCIPSALISCHVPTGKPVTRVEGKGSDHHIIAAQKKKKKKTIQDVRAHGQRASSQKKSVRQTHQHKIFIGGFARLTRSVARPRREAPCKTAAALSTRVKARMANSRAQETIAAFNQRGVRSCRVLGQRRGRDVGRRIDTYRSGTRVDTPRVEMERVKCHSFRGHIFPTSTTRQPRHMTLKTKQPMKYEIYLTSVRNNGESRTPETVCGFATLPGSNGLRKIGRFRADRYNDLLDSSIVCTLGPQMFVHWLMPQRVASVTSHLGLNSGEKSPHGVRNPIIYSYDGEQVPVMSKGFNKNRDGSVKRPAAGSSGCWGSSFRPDSILEPRVETDAYTTNVNRVHQQIIVSEQQNFGMLLANQRSGNLSPFGSPASREHCEGQPSREPNLGSHRWEASSLATTPPPRPPFNIRHVVLPKQGRSIDLVERAGGAAQTTTMGRYFSPSSAVARSANNKTTTKNSPDIGSGSSPLRRSNECVLCNSTAVGRFVL</sequence>
<dbReference type="Proteomes" id="UP001159363">
    <property type="component" value="Chromosome 16"/>
</dbReference>
<name>A0ABQ9G4F6_9NEOP</name>